<evidence type="ECO:0000256" key="12">
    <source>
        <dbReference type="RuleBase" id="RU004279"/>
    </source>
</evidence>
<evidence type="ECO:0000313" key="16">
    <source>
        <dbReference type="Proteomes" id="UP000293637"/>
    </source>
</evidence>
<keyword evidence="4 11" id="KW-0808">Transferase</keyword>
<evidence type="ECO:0000256" key="11">
    <source>
        <dbReference type="HAMAP-Rule" id="MF_01322"/>
    </source>
</evidence>
<dbReference type="EMBL" id="SCHB01000005">
    <property type="protein sequence ID" value="TBW71815.1"/>
    <property type="molecule type" value="Genomic_DNA"/>
</dbReference>
<reference evidence="14 17" key="2">
    <citation type="submission" date="2019-07" db="EMBL/GenBank/DDBJ databases">
        <title>Comparative genome analysis of staphylococcus lugdunensis shows clonal complex-dependent diversity of the putative virulence factor, ess/type vii locus.</title>
        <authorList>
            <person name="Lebeurre J."/>
            <person name="Dahyot S."/>
            <person name="Diene S."/>
            <person name="Paulay A."/>
            <person name="Aubourg M."/>
            <person name="Argemi X."/>
            <person name="Giard J.-C."/>
            <person name="Tournier I."/>
            <person name="Francois P."/>
            <person name="Pestel-Caron M."/>
        </authorList>
    </citation>
    <scope>NUCLEOTIDE SEQUENCE [LARGE SCALE GENOMIC DNA]</scope>
    <source>
        <strain evidence="14 17">SL13</strain>
    </source>
</reference>
<dbReference type="InterPro" id="IPR038120">
    <property type="entry name" value="Rpb1_funnel_sf"/>
</dbReference>
<dbReference type="Gene3D" id="4.10.860.120">
    <property type="entry name" value="RNA polymerase II, clamp domain"/>
    <property type="match status" value="1"/>
</dbReference>
<evidence type="ECO:0000256" key="5">
    <source>
        <dbReference type="ARBA" id="ARBA00022695"/>
    </source>
</evidence>
<evidence type="ECO:0000256" key="1">
    <source>
        <dbReference type="ARBA" id="ARBA00004026"/>
    </source>
</evidence>
<gene>
    <name evidence="11 15" type="primary">rpoC</name>
    <name evidence="15" type="ORF">EQ812_08385</name>
    <name evidence="14" type="ORF">FO454_04740</name>
</gene>
<organism evidence="15 16">
    <name type="scientific">Staphylococcus lugdunensis</name>
    <dbReference type="NCBI Taxonomy" id="28035"/>
    <lineage>
        <taxon>Bacteria</taxon>
        <taxon>Bacillati</taxon>
        <taxon>Bacillota</taxon>
        <taxon>Bacilli</taxon>
        <taxon>Bacillales</taxon>
        <taxon>Staphylococcaceae</taxon>
        <taxon>Staphylococcus</taxon>
    </lineage>
</organism>
<dbReference type="FunFam" id="1.10.150.390:FF:000002">
    <property type="entry name" value="DNA-directed RNA polymerase subunit beta"/>
    <property type="match status" value="1"/>
</dbReference>
<dbReference type="AlphaFoldDB" id="A0A292DFQ0"/>
<feature type="binding site" evidence="11">
    <location>
        <position position="78"/>
    </location>
    <ligand>
        <name>Zn(2+)</name>
        <dbReference type="ChEBI" id="CHEBI:29105"/>
        <label>1</label>
    </ligand>
</feature>
<sequence>MIDVNNFHYMKIGLASPEKIRSWSYGEVKKPETINYRTLKPEKDGLFCERIFGPTKDWECSCGKYKRVRYKGMVCDRCGVEVTKSKVRRERMGHIELAAPVSHIWYFKGIPSRMGLLLDMSPRALEEVIYFASYVVVDPGPTGLEKKTLLSEAEFRDYYDKYPGQFVAKMGAEGIKDLLHEIDLDEELKQLRDELESATGQRLTRAIKRLEVVESFRNSGNKPEWMILDVLPIIPPEIRPMVQLDGGRFATSDLNDLYRRVINRNNRLKRLLDLGAPGIIVQNEKRMLQEAVDALIDNGRRGRPVTGPGNRPLKSLSHMLKGKQGRFRQNLLGKRVDYSGRSVIAVGPSLKMYQCGLPKEMALELFKPFVMKELVQREIATNIKNAKSKIERMDDEVWDVLEDVIREHPVLLNRAPTLHRLGIQAFEPTLVEGRAIRLHPLVTTAYNADFDGDQMAVHVPLSKEAQAEARMLMLAAQNILNPKDGKPVVTPSQDMVLGNYYLTLERKDAINTGAIFNDTNEVLKAYANGYVHLHTRIGVHAGSFNNPTFTEEQNKKILATSVGKVIFNEIIPESFAYINEPSQANLEDKTPDKYFVDPSQLGEGGLKAFFEEQELTEPFNKKFLGNIIAEVFNRFSITDTSMMLDRMKDLGFKFSSKAGITVGVADIVVLPDKKDILDEHEKLVDRVTKQFNRGLITEDERYNAVVEIWTDAKDQIQGELMQSLEKTNPIFMMSDSGARGNASNFTQLAGMRGLMAAPSGKIIELPITSSFREGLTVLEYFISTHGARKGLADTALKTADSGYLTRRLVDVAQDVIVREEDCGTDRGLLVSDIREGTEMIEPFIERIEGRYSKETIRHPETDEIIIRPDELITAEIAKKITDAGIEQMYIRSAFTCNTRHGVCEKCYGKNLATGEKVEVGEAVGTIAAQSIGEPGTQLTMRTFHTGGVAGSDITQGLPRIQEIFEARNPKGQAVITEIEGVVEDIKLAKDRQQEIVVKGANETRSYLASGTSRLKVEVGQSVERGEVLTEGSIEPKNFLAVAGLNATESYLLKEVQKVYRMQGVEIDDKHVEVMVRQMLRKVRIIEAGDTKLLPGSLVDIHHFTDANRDAFKQRKRPATAKPVLLGITKASLETESFLSAASFQETTRVLTDAAIKGKRDDLLGLKENVIIGKLIPAGTGMRRYSSVKYDKTTVPVAEQTEEQLTDK</sequence>
<comment type="catalytic activity">
    <reaction evidence="10 11 12">
        <text>RNA(n) + a ribonucleoside 5'-triphosphate = RNA(n+1) + diphosphate</text>
        <dbReference type="Rhea" id="RHEA:21248"/>
        <dbReference type="Rhea" id="RHEA-COMP:14527"/>
        <dbReference type="Rhea" id="RHEA-COMP:17342"/>
        <dbReference type="ChEBI" id="CHEBI:33019"/>
        <dbReference type="ChEBI" id="CHEBI:61557"/>
        <dbReference type="ChEBI" id="CHEBI:140395"/>
        <dbReference type="EC" id="2.7.7.6"/>
    </reaction>
</comment>
<dbReference type="Pfam" id="PF04998">
    <property type="entry name" value="RNA_pol_Rpb1_5"/>
    <property type="match status" value="1"/>
</dbReference>
<dbReference type="HAMAP" id="MF_01322">
    <property type="entry name" value="RNApol_bact_RpoC"/>
    <property type="match status" value="1"/>
</dbReference>
<dbReference type="InterPro" id="IPR007080">
    <property type="entry name" value="RNA_pol_Rpb1_1"/>
</dbReference>
<dbReference type="InterPro" id="IPR012754">
    <property type="entry name" value="DNA-dir_RpoC_beta_prime_bact"/>
</dbReference>
<feature type="binding site" evidence="11">
    <location>
        <position position="449"/>
    </location>
    <ligand>
        <name>Mg(2+)</name>
        <dbReference type="ChEBI" id="CHEBI:18420"/>
    </ligand>
</feature>
<dbReference type="Gene3D" id="1.10.1790.20">
    <property type="match status" value="1"/>
</dbReference>
<name>A0A292DFQ0_STALU</name>
<dbReference type="GO" id="GO:0006351">
    <property type="term" value="P:DNA-templated transcription"/>
    <property type="evidence" value="ECO:0007669"/>
    <property type="project" value="UniProtKB-UniRule"/>
</dbReference>
<dbReference type="CDD" id="cd01609">
    <property type="entry name" value="RNAP_beta'_N"/>
    <property type="match status" value="1"/>
</dbReference>
<dbReference type="GO" id="GO:0003677">
    <property type="term" value="F:DNA binding"/>
    <property type="evidence" value="ECO:0007669"/>
    <property type="project" value="UniProtKB-UniRule"/>
</dbReference>
<dbReference type="InterPro" id="IPR007066">
    <property type="entry name" value="RNA_pol_Rpb1_3"/>
</dbReference>
<evidence type="ECO:0000256" key="8">
    <source>
        <dbReference type="ARBA" id="ARBA00022842"/>
    </source>
</evidence>
<keyword evidence="8 11" id="KW-0460">Magnesium</keyword>
<evidence type="ECO:0000256" key="9">
    <source>
        <dbReference type="ARBA" id="ARBA00023163"/>
    </source>
</evidence>
<dbReference type="Gene3D" id="1.10.274.100">
    <property type="entry name" value="RNA polymerase Rpb1, domain 3"/>
    <property type="match status" value="1"/>
</dbReference>
<evidence type="ECO:0000256" key="2">
    <source>
        <dbReference type="ARBA" id="ARBA00006460"/>
    </source>
</evidence>
<dbReference type="FunFam" id="4.10.860.120:FF:000001">
    <property type="entry name" value="DNA-directed RNA polymerase subunit beta"/>
    <property type="match status" value="1"/>
</dbReference>
<dbReference type="Gene3D" id="1.10.40.90">
    <property type="match status" value="1"/>
</dbReference>
<dbReference type="Pfam" id="PF00623">
    <property type="entry name" value="RNA_pol_Rpb1_2"/>
    <property type="match status" value="1"/>
</dbReference>
<dbReference type="Gene3D" id="2.40.40.20">
    <property type="match status" value="1"/>
</dbReference>
<comment type="cofactor">
    <cofactor evidence="11">
        <name>Zn(2+)</name>
        <dbReference type="ChEBI" id="CHEBI:29105"/>
    </cofactor>
    <text evidence="11">Binds 2 Zn(2+) ions per subunit.</text>
</comment>
<dbReference type="InterPro" id="IPR042102">
    <property type="entry name" value="RNA_pol_Rpb1_3_sf"/>
</dbReference>
<evidence type="ECO:0000313" key="17">
    <source>
        <dbReference type="Proteomes" id="UP000325462"/>
    </source>
</evidence>
<feature type="binding site" evidence="11">
    <location>
        <position position="903"/>
    </location>
    <ligand>
        <name>Zn(2+)</name>
        <dbReference type="ChEBI" id="CHEBI:29105"/>
        <label>2</label>
    </ligand>
</feature>
<feature type="domain" description="RNA polymerase N-terminal" evidence="13">
    <location>
        <begin position="224"/>
        <end position="503"/>
    </location>
</feature>
<keyword evidence="7 11" id="KW-0862">Zinc</keyword>
<dbReference type="InterPro" id="IPR000722">
    <property type="entry name" value="RNA_pol_asu"/>
</dbReference>
<dbReference type="OMA" id="QDMIIGL"/>
<evidence type="ECO:0000256" key="10">
    <source>
        <dbReference type="ARBA" id="ARBA00048552"/>
    </source>
</evidence>
<dbReference type="Pfam" id="PF04997">
    <property type="entry name" value="RNA_pol_Rpb1_1"/>
    <property type="match status" value="1"/>
</dbReference>
<dbReference type="Pfam" id="PF04983">
    <property type="entry name" value="RNA_pol_Rpb1_3"/>
    <property type="match status" value="1"/>
</dbReference>
<evidence type="ECO:0000256" key="3">
    <source>
        <dbReference type="ARBA" id="ARBA00022478"/>
    </source>
</evidence>
<evidence type="ECO:0000256" key="7">
    <source>
        <dbReference type="ARBA" id="ARBA00022833"/>
    </source>
</evidence>
<keyword evidence="5 11" id="KW-0548">Nucleotidyltransferase</keyword>
<dbReference type="PANTHER" id="PTHR19376">
    <property type="entry name" value="DNA-DIRECTED RNA POLYMERASE"/>
    <property type="match status" value="1"/>
</dbReference>
<keyword evidence="9 11" id="KW-0804">Transcription</keyword>
<dbReference type="InterPro" id="IPR006592">
    <property type="entry name" value="RNA_pol_N"/>
</dbReference>
<feature type="binding site" evidence="11">
    <location>
        <position position="906"/>
    </location>
    <ligand>
        <name>Zn(2+)</name>
        <dbReference type="ChEBI" id="CHEBI:29105"/>
        <label>2</label>
    </ligand>
</feature>
<dbReference type="EMBL" id="CP041722">
    <property type="protein sequence ID" value="QEX38253.1"/>
    <property type="molecule type" value="Genomic_DNA"/>
</dbReference>
<dbReference type="Gene3D" id="2.40.50.100">
    <property type="match status" value="1"/>
</dbReference>
<feature type="binding site" evidence="11">
    <location>
        <position position="896"/>
    </location>
    <ligand>
        <name>Zn(2+)</name>
        <dbReference type="ChEBI" id="CHEBI:29105"/>
        <label>2</label>
    </ligand>
</feature>
<comment type="cofactor">
    <cofactor evidence="11">
        <name>Mg(2+)</name>
        <dbReference type="ChEBI" id="CHEBI:18420"/>
    </cofactor>
    <text evidence="11">Binds 1 Mg(2+) ion per subunit.</text>
</comment>
<dbReference type="Gene3D" id="1.10.150.390">
    <property type="match status" value="1"/>
</dbReference>
<dbReference type="GO" id="GO:0000287">
    <property type="term" value="F:magnesium ion binding"/>
    <property type="evidence" value="ECO:0007669"/>
    <property type="project" value="UniProtKB-UniRule"/>
</dbReference>
<dbReference type="GO" id="GO:0000428">
    <property type="term" value="C:DNA-directed RNA polymerase complex"/>
    <property type="evidence" value="ECO:0007669"/>
    <property type="project" value="UniProtKB-KW"/>
</dbReference>
<evidence type="ECO:0000256" key="6">
    <source>
        <dbReference type="ARBA" id="ARBA00022723"/>
    </source>
</evidence>
<dbReference type="EC" id="2.7.7.6" evidence="11"/>
<dbReference type="NCBIfam" id="TIGR02386">
    <property type="entry name" value="rpoC_TIGR"/>
    <property type="match status" value="1"/>
</dbReference>
<comment type="function">
    <text evidence="1 11 12">DNA-dependent RNA polymerase catalyzes the transcription of DNA into RNA using the four ribonucleoside triphosphates as substrates.</text>
</comment>
<keyword evidence="6 11" id="KW-0479">Metal-binding</keyword>
<keyword evidence="17" id="KW-1185">Reference proteome</keyword>
<dbReference type="SUPFAM" id="SSF64484">
    <property type="entry name" value="beta and beta-prime subunits of DNA dependent RNA-polymerase"/>
    <property type="match status" value="1"/>
</dbReference>
<dbReference type="FunFam" id="1.10.132.30:FF:000003">
    <property type="entry name" value="DNA-directed RNA polymerase subunit beta"/>
    <property type="match status" value="1"/>
</dbReference>
<dbReference type="GO" id="GO:0003899">
    <property type="term" value="F:DNA-directed RNA polymerase activity"/>
    <property type="evidence" value="ECO:0007669"/>
    <property type="project" value="UniProtKB-UniRule"/>
</dbReference>
<dbReference type="InterPro" id="IPR007081">
    <property type="entry name" value="RNA_pol_Rpb1_5"/>
</dbReference>
<evidence type="ECO:0000313" key="14">
    <source>
        <dbReference type="EMBL" id="QEX38253.1"/>
    </source>
</evidence>
<dbReference type="InterPro" id="IPR044893">
    <property type="entry name" value="RNA_pol_Rpb1_clamp_domain"/>
</dbReference>
<protein>
    <recommendedName>
        <fullName evidence="11">DNA-directed RNA polymerase subunit beta'</fullName>
        <shortName evidence="11">RNAP subunit beta'</shortName>
        <ecNumber evidence="11">2.7.7.6</ecNumber>
    </recommendedName>
    <alternativeName>
        <fullName evidence="11">RNA polymerase subunit beta'</fullName>
    </alternativeName>
    <alternativeName>
        <fullName evidence="11">Transcriptase subunit beta'</fullName>
    </alternativeName>
</protein>
<keyword evidence="3 11" id="KW-0240">DNA-directed RNA polymerase</keyword>
<feature type="binding site" evidence="11">
    <location>
        <position position="453"/>
    </location>
    <ligand>
        <name>Mg(2+)</name>
        <dbReference type="ChEBI" id="CHEBI:18420"/>
    </ligand>
</feature>
<reference evidence="15 16" key="1">
    <citation type="journal article" date="2019" name="Sci. Transl. Med.">
        <title>Quorum sensing between bacterial species on the skin protects against epidermal injury in atopic dermatitis.</title>
        <authorList>
            <person name="Williams M.R."/>
        </authorList>
    </citation>
    <scope>NUCLEOTIDE SEQUENCE [LARGE SCALE GENOMIC DNA]</scope>
    <source>
        <strain evidence="15 16">E7</strain>
    </source>
</reference>
<dbReference type="SMART" id="SM00663">
    <property type="entry name" value="RPOLA_N"/>
    <property type="match status" value="1"/>
</dbReference>
<feature type="binding site" evidence="11">
    <location>
        <position position="822"/>
    </location>
    <ligand>
        <name>Zn(2+)</name>
        <dbReference type="ChEBI" id="CHEBI:29105"/>
        <label>2</label>
    </ligand>
</feature>
<evidence type="ECO:0000313" key="15">
    <source>
        <dbReference type="EMBL" id="TBW71815.1"/>
    </source>
</evidence>
<dbReference type="Proteomes" id="UP000325462">
    <property type="component" value="Chromosome"/>
</dbReference>
<dbReference type="Proteomes" id="UP000293637">
    <property type="component" value="Unassembled WGS sequence"/>
</dbReference>
<dbReference type="InterPro" id="IPR045867">
    <property type="entry name" value="DNA-dir_RpoC_beta_prime"/>
</dbReference>
<feature type="binding site" evidence="11">
    <location>
        <position position="60"/>
    </location>
    <ligand>
        <name>Zn(2+)</name>
        <dbReference type="ChEBI" id="CHEBI:29105"/>
        <label>1</label>
    </ligand>
</feature>
<feature type="binding site" evidence="11">
    <location>
        <position position="451"/>
    </location>
    <ligand>
        <name>Mg(2+)</name>
        <dbReference type="ChEBI" id="CHEBI:18420"/>
    </ligand>
</feature>
<comment type="similarity">
    <text evidence="2 11 12">Belongs to the RNA polymerase beta' chain family.</text>
</comment>
<dbReference type="CDD" id="cd02655">
    <property type="entry name" value="RNAP_beta'_C"/>
    <property type="match status" value="1"/>
</dbReference>
<dbReference type="Gene3D" id="1.10.132.30">
    <property type="match status" value="1"/>
</dbReference>
<dbReference type="PANTHER" id="PTHR19376:SF54">
    <property type="entry name" value="DNA-DIRECTED RNA POLYMERASE SUBUNIT BETA"/>
    <property type="match status" value="1"/>
</dbReference>
<dbReference type="InterPro" id="IPR007083">
    <property type="entry name" value="RNA_pol_Rpb1_4"/>
</dbReference>
<comment type="subunit">
    <text evidence="11">The RNAP catalytic core consists of 2 alpha, 1 beta, 1 beta' and 1 omega subunit. When a sigma factor is associated with the core the holoenzyme is formed, which can initiate transcription.</text>
</comment>
<dbReference type="Pfam" id="PF05000">
    <property type="entry name" value="RNA_pol_Rpb1_4"/>
    <property type="match status" value="1"/>
</dbReference>
<evidence type="ECO:0000259" key="13">
    <source>
        <dbReference type="SMART" id="SM00663"/>
    </source>
</evidence>
<proteinExistence type="inferred from homology"/>
<accession>A0A292DFQ0</accession>
<feature type="binding site" evidence="11">
    <location>
        <position position="62"/>
    </location>
    <ligand>
        <name>Zn(2+)</name>
        <dbReference type="ChEBI" id="CHEBI:29105"/>
        <label>1</label>
    </ligand>
</feature>
<dbReference type="GO" id="GO:0008270">
    <property type="term" value="F:zinc ion binding"/>
    <property type="evidence" value="ECO:0007669"/>
    <property type="project" value="UniProtKB-UniRule"/>
</dbReference>
<feature type="binding site" evidence="11">
    <location>
        <position position="75"/>
    </location>
    <ligand>
        <name>Zn(2+)</name>
        <dbReference type="ChEBI" id="CHEBI:29105"/>
        <label>1</label>
    </ligand>
</feature>
<evidence type="ECO:0000256" key="4">
    <source>
        <dbReference type="ARBA" id="ARBA00022679"/>
    </source>
</evidence>